<name>A0A7C1X3U4_THERO</name>
<proteinExistence type="inferred from homology"/>
<evidence type="ECO:0000256" key="12">
    <source>
        <dbReference type="ARBA" id="ARBA00023136"/>
    </source>
</evidence>
<evidence type="ECO:0000256" key="6">
    <source>
        <dbReference type="ARBA" id="ARBA00022692"/>
    </source>
</evidence>
<keyword evidence="9" id="KW-0862">Zinc</keyword>
<evidence type="ECO:0000256" key="5">
    <source>
        <dbReference type="ARBA" id="ARBA00022670"/>
    </source>
</evidence>
<protein>
    <submittedName>
        <fullName evidence="14">Site-2 protease family protein</fullName>
    </submittedName>
</protein>
<comment type="caution">
    <text evidence="14">The sequence shown here is derived from an EMBL/GenBank/DDBJ whole genome shotgun (WGS) entry which is preliminary data.</text>
</comment>
<comment type="subcellular location">
    <subcellularLocation>
        <location evidence="2">Cell membrane</location>
        <topology evidence="2">Multi-pass membrane protein</topology>
    </subcellularLocation>
</comment>
<keyword evidence="8" id="KW-0378">Hydrolase</keyword>
<reference evidence="14" key="1">
    <citation type="journal article" date="2020" name="mSystems">
        <title>Genome- and Community-Level Interaction Insights into Carbon Utilization and Element Cycling Functions of Hydrothermarchaeota in Hydrothermal Sediment.</title>
        <authorList>
            <person name="Zhou Z."/>
            <person name="Liu Y."/>
            <person name="Xu W."/>
            <person name="Pan J."/>
            <person name="Luo Z.H."/>
            <person name="Li M."/>
        </authorList>
    </citation>
    <scope>NUCLEOTIDE SEQUENCE [LARGE SCALE GENOMIC DNA]</scope>
    <source>
        <strain evidence="14">SpSt-222</strain>
    </source>
</reference>
<comment type="similarity">
    <text evidence="3">Belongs to the peptidase M50B family.</text>
</comment>
<evidence type="ECO:0000256" key="7">
    <source>
        <dbReference type="ARBA" id="ARBA00022723"/>
    </source>
</evidence>
<keyword evidence="4" id="KW-1003">Cell membrane</keyword>
<gene>
    <name evidence="14" type="ORF">ENP47_07440</name>
</gene>
<dbReference type="GO" id="GO:0006508">
    <property type="term" value="P:proteolysis"/>
    <property type="evidence" value="ECO:0007669"/>
    <property type="project" value="UniProtKB-KW"/>
</dbReference>
<dbReference type="InterPro" id="IPR052348">
    <property type="entry name" value="Metallopeptidase_M50B"/>
</dbReference>
<dbReference type="GO" id="GO:0046872">
    <property type="term" value="F:metal ion binding"/>
    <property type="evidence" value="ECO:0007669"/>
    <property type="project" value="UniProtKB-KW"/>
</dbReference>
<evidence type="ECO:0000313" key="14">
    <source>
        <dbReference type="EMBL" id="HEF65415.1"/>
    </source>
</evidence>
<evidence type="ECO:0000256" key="2">
    <source>
        <dbReference type="ARBA" id="ARBA00004651"/>
    </source>
</evidence>
<evidence type="ECO:0000256" key="11">
    <source>
        <dbReference type="ARBA" id="ARBA00023049"/>
    </source>
</evidence>
<keyword evidence="12" id="KW-0472">Membrane</keyword>
<dbReference type="GO" id="GO:0008237">
    <property type="term" value="F:metallopeptidase activity"/>
    <property type="evidence" value="ECO:0007669"/>
    <property type="project" value="UniProtKB-KW"/>
</dbReference>
<keyword evidence="7" id="KW-0479">Metal-binding</keyword>
<evidence type="ECO:0000256" key="9">
    <source>
        <dbReference type="ARBA" id="ARBA00022833"/>
    </source>
</evidence>
<comment type="cofactor">
    <cofactor evidence="1">
        <name>Zn(2+)</name>
        <dbReference type="ChEBI" id="CHEBI:29105"/>
    </cofactor>
</comment>
<dbReference type="CDD" id="cd06158">
    <property type="entry name" value="S2P-M50_like_1"/>
    <property type="match status" value="1"/>
</dbReference>
<keyword evidence="11" id="KW-0482">Metalloprotease</keyword>
<evidence type="ECO:0000256" key="4">
    <source>
        <dbReference type="ARBA" id="ARBA00022475"/>
    </source>
</evidence>
<organism evidence="14">
    <name type="scientific">Thermomicrobium roseum</name>
    <dbReference type="NCBI Taxonomy" id="500"/>
    <lineage>
        <taxon>Bacteria</taxon>
        <taxon>Pseudomonadati</taxon>
        <taxon>Thermomicrobiota</taxon>
        <taxon>Thermomicrobia</taxon>
        <taxon>Thermomicrobiales</taxon>
        <taxon>Thermomicrobiaceae</taxon>
        <taxon>Thermomicrobium</taxon>
    </lineage>
</organism>
<accession>A0A7C1X3U4</accession>
<dbReference type="AlphaFoldDB" id="A0A7C1X3U4"/>
<keyword evidence="5 14" id="KW-0645">Protease</keyword>
<evidence type="ECO:0000259" key="13">
    <source>
        <dbReference type="Pfam" id="PF02163"/>
    </source>
</evidence>
<dbReference type="Pfam" id="PF02163">
    <property type="entry name" value="Peptidase_M50"/>
    <property type="match status" value="1"/>
</dbReference>
<dbReference type="InterPro" id="IPR008915">
    <property type="entry name" value="Peptidase_M50"/>
</dbReference>
<dbReference type="GO" id="GO:0005886">
    <property type="term" value="C:plasma membrane"/>
    <property type="evidence" value="ECO:0007669"/>
    <property type="project" value="UniProtKB-SubCell"/>
</dbReference>
<evidence type="ECO:0000256" key="8">
    <source>
        <dbReference type="ARBA" id="ARBA00022801"/>
    </source>
</evidence>
<keyword evidence="10" id="KW-1133">Transmembrane helix</keyword>
<evidence type="ECO:0000256" key="3">
    <source>
        <dbReference type="ARBA" id="ARBA00007931"/>
    </source>
</evidence>
<evidence type="ECO:0000256" key="10">
    <source>
        <dbReference type="ARBA" id="ARBA00022989"/>
    </source>
</evidence>
<keyword evidence="6" id="KW-0812">Transmembrane</keyword>
<dbReference type="PANTHER" id="PTHR35864">
    <property type="entry name" value="ZINC METALLOPROTEASE MJ0611-RELATED"/>
    <property type="match status" value="1"/>
</dbReference>
<sequence>MLGRLDAETILATLLAFVVAITIHEFAHAWTALRLGDDTAARLGRVTLNPLAHLDPIGSLGLLMIVFLGFGIGWGRPVPVNPNRLRWGHRGMALTALAGPLSNVIVALAFALPYRLGLPAAPEVVTTFVQRLVLVNLLLAAFNLIPIPPLDGLKILLGILPAFWYPVLAPLERYGVGILLVLIVFGSLGGSILAAMYLPVYRLLFRLVVGESPL</sequence>
<dbReference type="PANTHER" id="PTHR35864:SF1">
    <property type="entry name" value="ZINC METALLOPROTEASE YWHC-RELATED"/>
    <property type="match status" value="1"/>
</dbReference>
<dbReference type="EMBL" id="DSJL01000011">
    <property type="protein sequence ID" value="HEF65415.1"/>
    <property type="molecule type" value="Genomic_DNA"/>
</dbReference>
<feature type="domain" description="Peptidase M50" evidence="13">
    <location>
        <begin position="124"/>
        <end position="162"/>
    </location>
</feature>
<dbReference type="InterPro" id="IPR044537">
    <property type="entry name" value="Rip2-like"/>
</dbReference>
<evidence type="ECO:0000256" key="1">
    <source>
        <dbReference type="ARBA" id="ARBA00001947"/>
    </source>
</evidence>